<accession>A0A5C5X557</accession>
<protein>
    <submittedName>
        <fullName evidence="3">Colicin V production protein</fullName>
    </submittedName>
</protein>
<sequence>MSLLSVHSTELFDTVFFVFACANTGKPIRNPIKTPITMIPLALLLIIVIVTVCVASDGPVSAGMTFLSVLLSGLIAMNFFEPLANFLGANFFASYEWQNRWDIIALLGLFAASVTGLRLLGEWLFPTYAQVSDLFYEPARWVFGLATGYLTMAILLTSLHVAPLPRSFRGFQPEADNLFGIAAPDRQWLAFTQYVSEYSLSRRKADGTVPIFDGAMYPAIPSDLSTNRVWSSFPIRYAARREQYTTGKNQIELPGLQSSERGGTAPAPSPASSF</sequence>
<dbReference type="AlphaFoldDB" id="A0A5C5X557"/>
<keyword evidence="2" id="KW-0812">Transmembrane</keyword>
<keyword evidence="2" id="KW-1133">Transmembrane helix</keyword>
<dbReference type="Proteomes" id="UP000317243">
    <property type="component" value="Unassembled WGS sequence"/>
</dbReference>
<feature type="transmembrane region" description="Helical" evidence="2">
    <location>
        <begin position="141"/>
        <end position="162"/>
    </location>
</feature>
<feature type="transmembrane region" description="Helical" evidence="2">
    <location>
        <begin position="61"/>
        <end position="80"/>
    </location>
</feature>
<feature type="region of interest" description="Disordered" evidence="1">
    <location>
        <begin position="248"/>
        <end position="274"/>
    </location>
</feature>
<reference evidence="3 4" key="1">
    <citation type="submission" date="2019-02" db="EMBL/GenBank/DDBJ databases">
        <title>Deep-cultivation of Planctomycetes and their phenomic and genomic characterization uncovers novel biology.</title>
        <authorList>
            <person name="Wiegand S."/>
            <person name="Jogler M."/>
            <person name="Boedeker C."/>
            <person name="Pinto D."/>
            <person name="Vollmers J."/>
            <person name="Rivas-Marin E."/>
            <person name="Kohn T."/>
            <person name="Peeters S.H."/>
            <person name="Heuer A."/>
            <person name="Rast P."/>
            <person name="Oberbeckmann S."/>
            <person name="Bunk B."/>
            <person name="Jeske O."/>
            <person name="Meyerdierks A."/>
            <person name="Storesund J.E."/>
            <person name="Kallscheuer N."/>
            <person name="Luecker S."/>
            <person name="Lage O.M."/>
            <person name="Pohl T."/>
            <person name="Merkel B.J."/>
            <person name="Hornburger P."/>
            <person name="Mueller R.-W."/>
            <person name="Bruemmer F."/>
            <person name="Labrenz M."/>
            <person name="Spormann A.M."/>
            <person name="Op Den Camp H."/>
            <person name="Overmann J."/>
            <person name="Amann R."/>
            <person name="Jetten M.S.M."/>
            <person name="Mascher T."/>
            <person name="Medema M.H."/>
            <person name="Devos D.P."/>
            <person name="Kaster A.-K."/>
            <person name="Ovreas L."/>
            <person name="Rohde M."/>
            <person name="Galperin M.Y."/>
            <person name="Jogler C."/>
        </authorList>
    </citation>
    <scope>NUCLEOTIDE SEQUENCE [LARGE SCALE GENOMIC DNA]</scope>
    <source>
        <strain evidence="3 4">KOR42</strain>
    </source>
</reference>
<proteinExistence type="predicted"/>
<evidence type="ECO:0000313" key="3">
    <source>
        <dbReference type="EMBL" id="TWT57868.1"/>
    </source>
</evidence>
<keyword evidence="2" id="KW-0472">Membrane</keyword>
<evidence type="ECO:0000313" key="4">
    <source>
        <dbReference type="Proteomes" id="UP000317243"/>
    </source>
</evidence>
<feature type="transmembrane region" description="Helical" evidence="2">
    <location>
        <begin position="101"/>
        <end position="121"/>
    </location>
</feature>
<keyword evidence="4" id="KW-1185">Reference proteome</keyword>
<organism evidence="3 4">
    <name type="scientific">Thalassoglobus neptunius</name>
    <dbReference type="NCBI Taxonomy" id="1938619"/>
    <lineage>
        <taxon>Bacteria</taxon>
        <taxon>Pseudomonadati</taxon>
        <taxon>Planctomycetota</taxon>
        <taxon>Planctomycetia</taxon>
        <taxon>Planctomycetales</taxon>
        <taxon>Planctomycetaceae</taxon>
        <taxon>Thalassoglobus</taxon>
    </lineage>
</organism>
<name>A0A5C5X557_9PLAN</name>
<feature type="transmembrane region" description="Helical" evidence="2">
    <location>
        <begin position="36"/>
        <end position="55"/>
    </location>
</feature>
<gene>
    <name evidence="3" type="ORF">KOR42_12350</name>
</gene>
<evidence type="ECO:0000256" key="2">
    <source>
        <dbReference type="SAM" id="Phobius"/>
    </source>
</evidence>
<comment type="caution">
    <text evidence="3">The sequence shown here is derived from an EMBL/GenBank/DDBJ whole genome shotgun (WGS) entry which is preliminary data.</text>
</comment>
<dbReference type="EMBL" id="SIHI01000001">
    <property type="protein sequence ID" value="TWT57868.1"/>
    <property type="molecule type" value="Genomic_DNA"/>
</dbReference>
<evidence type="ECO:0000256" key="1">
    <source>
        <dbReference type="SAM" id="MobiDB-lite"/>
    </source>
</evidence>